<dbReference type="KEGG" id="aym:YM304_04100"/>
<dbReference type="PANTHER" id="PTHR10371:SF3">
    <property type="entry name" value="NADH DEHYDROGENASE [UBIQUINONE] FLAVOPROTEIN 2, MITOCHONDRIAL"/>
    <property type="match status" value="1"/>
</dbReference>
<feature type="binding site" evidence="7">
    <location>
        <position position="127"/>
    </location>
    <ligand>
        <name>[2Fe-2S] cluster</name>
        <dbReference type="ChEBI" id="CHEBI:190135"/>
    </ligand>
</feature>
<dbReference type="PROSITE" id="PS01099">
    <property type="entry name" value="COMPLEX1_24K"/>
    <property type="match status" value="1"/>
</dbReference>
<dbReference type="PANTHER" id="PTHR10371">
    <property type="entry name" value="NADH DEHYDROGENASE UBIQUINONE FLAVOPROTEIN 2, MITOCHONDRIAL"/>
    <property type="match status" value="1"/>
</dbReference>
<keyword evidence="4 7" id="KW-0408">Iron</keyword>
<dbReference type="GO" id="GO:0046872">
    <property type="term" value="F:metal ion binding"/>
    <property type="evidence" value="ECO:0007669"/>
    <property type="project" value="UniProtKB-KW"/>
</dbReference>
<keyword evidence="5 7" id="KW-0411">Iron-sulfur</keyword>
<dbReference type="OrthoDB" id="9807941at2"/>
<dbReference type="Pfam" id="PF01257">
    <property type="entry name" value="2Fe-2S_thioredx"/>
    <property type="match status" value="1"/>
</dbReference>
<dbReference type="CDD" id="cd03064">
    <property type="entry name" value="TRX_Fd_NuoE"/>
    <property type="match status" value="1"/>
</dbReference>
<dbReference type="EMBL" id="AP012057">
    <property type="protein sequence ID" value="BAN00724.1"/>
    <property type="molecule type" value="Genomic_DNA"/>
</dbReference>
<dbReference type="InterPro" id="IPR042128">
    <property type="entry name" value="NuoE_dom"/>
</dbReference>
<dbReference type="SUPFAM" id="SSF52833">
    <property type="entry name" value="Thioredoxin-like"/>
    <property type="match status" value="1"/>
</dbReference>
<dbReference type="InterPro" id="IPR002023">
    <property type="entry name" value="NuoE-like"/>
</dbReference>
<evidence type="ECO:0000256" key="6">
    <source>
        <dbReference type="ARBA" id="ARBA00034078"/>
    </source>
</evidence>
<evidence type="ECO:0000256" key="1">
    <source>
        <dbReference type="ARBA" id="ARBA00010643"/>
    </source>
</evidence>
<dbReference type="RefSeq" id="WP_015439972.1">
    <property type="nucleotide sequence ID" value="NC_020520.1"/>
</dbReference>
<evidence type="ECO:0000256" key="4">
    <source>
        <dbReference type="ARBA" id="ARBA00023004"/>
    </source>
</evidence>
<feature type="binding site" evidence="7">
    <location>
        <position position="82"/>
    </location>
    <ligand>
        <name>[2Fe-2S] cluster</name>
        <dbReference type="ChEBI" id="CHEBI:190135"/>
    </ligand>
</feature>
<evidence type="ECO:0000313" key="8">
    <source>
        <dbReference type="EMBL" id="BAN00724.1"/>
    </source>
</evidence>
<dbReference type="AlphaFoldDB" id="A0A6C7DVF7"/>
<dbReference type="InterPro" id="IPR036249">
    <property type="entry name" value="Thioredoxin-like_sf"/>
</dbReference>
<comment type="cofactor">
    <cofactor evidence="6">
        <name>[2Fe-2S] cluster</name>
        <dbReference type="ChEBI" id="CHEBI:190135"/>
    </cofactor>
</comment>
<feature type="binding site" evidence="7">
    <location>
        <position position="123"/>
    </location>
    <ligand>
        <name>[2Fe-2S] cluster</name>
        <dbReference type="ChEBI" id="CHEBI:190135"/>
    </ligand>
</feature>
<proteinExistence type="inferred from homology"/>
<evidence type="ECO:0000256" key="5">
    <source>
        <dbReference type="ARBA" id="ARBA00023014"/>
    </source>
</evidence>
<dbReference type="GO" id="GO:0003954">
    <property type="term" value="F:NADH dehydrogenase activity"/>
    <property type="evidence" value="ECO:0007669"/>
    <property type="project" value="TreeGrafter"/>
</dbReference>
<evidence type="ECO:0000256" key="3">
    <source>
        <dbReference type="ARBA" id="ARBA00022723"/>
    </source>
</evidence>
<evidence type="ECO:0000313" key="9">
    <source>
        <dbReference type="Proteomes" id="UP000011863"/>
    </source>
</evidence>
<organism evidence="8 9">
    <name type="scientific">Ilumatobacter coccineus (strain NBRC 103263 / KCTC 29153 / YM16-304)</name>
    <dbReference type="NCBI Taxonomy" id="1313172"/>
    <lineage>
        <taxon>Bacteria</taxon>
        <taxon>Bacillati</taxon>
        <taxon>Actinomycetota</taxon>
        <taxon>Acidimicrobiia</taxon>
        <taxon>Acidimicrobiales</taxon>
        <taxon>Ilumatobacteraceae</taxon>
        <taxon>Ilumatobacter</taxon>
    </lineage>
</organism>
<dbReference type="FunFam" id="1.10.10.1590:FF:000001">
    <property type="entry name" value="NADH-quinone oxidoreductase subunit E"/>
    <property type="match status" value="1"/>
</dbReference>
<sequence>MSRLTDSNVALAREIIARYPRTKSALIPLLHLSQEQNGYVTDDAMRHIAELLDITPAEVLGTATFYEMFKFEPVGKYVINVCQTMSCALLGAGALMHHAEEKLGIKGGSTTDDGMFTLEHAECQAACTEAPTLQVNYRHRYRVTTADFDQMIDDLRSGKLDDEIPPHGTLGRNRQRTHPNMVGAVAPEDVTEHPAWISVSVGDEKDGSNS</sequence>
<evidence type="ECO:0000256" key="7">
    <source>
        <dbReference type="PIRSR" id="PIRSR000216-1"/>
    </source>
</evidence>
<dbReference type="PIRSF" id="PIRSF000216">
    <property type="entry name" value="NADH_DH_24kDa"/>
    <property type="match status" value="1"/>
</dbReference>
<dbReference type="EC" id="1.6.5.11" evidence="8"/>
<gene>
    <name evidence="8" type="primary">nuoE</name>
    <name evidence="8" type="ORF">YM304_04100</name>
</gene>
<dbReference type="NCBIfam" id="TIGR01958">
    <property type="entry name" value="nuoE_fam"/>
    <property type="match status" value="1"/>
</dbReference>
<dbReference type="Gene3D" id="3.40.30.10">
    <property type="entry name" value="Glutaredoxin"/>
    <property type="match status" value="1"/>
</dbReference>
<dbReference type="Proteomes" id="UP000011863">
    <property type="component" value="Chromosome"/>
</dbReference>
<comment type="similarity">
    <text evidence="1">Belongs to the complex I 24 kDa subunit family.</text>
</comment>
<feature type="binding site" evidence="7">
    <location>
        <position position="87"/>
    </location>
    <ligand>
        <name>[2Fe-2S] cluster</name>
        <dbReference type="ChEBI" id="CHEBI:190135"/>
    </ligand>
</feature>
<name>A0A6C7DVF7_ILUCY</name>
<keyword evidence="2 7" id="KW-0001">2Fe-2S</keyword>
<comment type="cofactor">
    <cofactor evidence="7">
        <name>[2Fe-2S] cluster</name>
        <dbReference type="ChEBI" id="CHEBI:190135"/>
    </cofactor>
    <text evidence="7">Binds 1 [2Fe-2S] cluster.</text>
</comment>
<keyword evidence="8" id="KW-0560">Oxidoreductase</keyword>
<evidence type="ECO:0000256" key="2">
    <source>
        <dbReference type="ARBA" id="ARBA00022714"/>
    </source>
</evidence>
<dbReference type="Gene3D" id="1.10.10.1590">
    <property type="entry name" value="NADH-quinone oxidoreductase subunit E"/>
    <property type="match status" value="1"/>
</dbReference>
<protein>
    <submittedName>
        <fullName evidence="8">NADH-quinone oxidoreductase subunit E</fullName>
        <ecNumber evidence="8">1.6.5.11</ecNumber>
    </submittedName>
</protein>
<accession>A0A6C7DVF7</accession>
<dbReference type="InterPro" id="IPR041921">
    <property type="entry name" value="NuoE_N"/>
</dbReference>
<keyword evidence="9" id="KW-1185">Reference proteome</keyword>
<keyword evidence="3 7" id="KW-0479">Metal-binding</keyword>
<reference evidence="8 9" key="1">
    <citation type="journal article" date="2013" name="Int. J. Syst. Evol. Microbiol.">
        <title>Ilumatobacter nonamiense sp. nov. and Ilumatobacter coccineum sp. nov., isolated from seashore sand.</title>
        <authorList>
            <person name="Matsumoto A."/>
            <person name="Kasai H."/>
            <person name="Matsuo Y."/>
            <person name="Shizuri Y."/>
            <person name="Ichikawa N."/>
            <person name="Fujita N."/>
            <person name="Omura S."/>
            <person name="Takahashi Y."/>
        </authorList>
    </citation>
    <scope>NUCLEOTIDE SEQUENCE [LARGE SCALE GENOMIC DNA]</scope>
    <source>
        <strain evidence="9">NBRC 103263 / KCTC 29153 / YM16-304</strain>
    </source>
</reference>
<dbReference type="GO" id="GO:0051537">
    <property type="term" value="F:2 iron, 2 sulfur cluster binding"/>
    <property type="evidence" value="ECO:0007669"/>
    <property type="project" value="UniProtKB-KW"/>
</dbReference>